<dbReference type="InterPro" id="IPR050126">
    <property type="entry name" value="Ap4A_hydrolase"/>
</dbReference>
<protein>
    <submittedName>
        <fullName evidence="2">Serine/threonine protein phosphatase</fullName>
    </submittedName>
</protein>
<dbReference type="PANTHER" id="PTHR42850:SF4">
    <property type="entry name" value="ZINC-DEPENDENT ENDOPOLYPHOSPHATASE"/>
    <property type="match status" value="1"/>
</dbReference>
<reference evidence="2" key="1">
    <citation type="submission" date="2021-01" db="EMBL/GenBank/DDBJ databases">
        <title>Modified the classification status of verrucomicrobia.</title>
        <authorList>
            <person name="Feng X."/>
        </authorList>
    </citation>
    <scope>NUCLEOTIDE SEQUENCE</scope>
    <source>
        <strain evidence="2">KCTC 12986</strain>
    </source>
</reference>
<sequence>MSDSPPGGDTDGHSAIAPAPFFRQREVMRLAIGDIHGCLTSLETLLDTVQPTPDDLVVTLGDYVDRGPDSKGVIDFLLAFRQTHQLVHLMGNHEIQMLRALEGAPHLARFLSAACGGQGTLDSYGGSFEDVPGEHWDFMKSAALYHELEGHILVHAGLAADLPVDQQGRETYYYQRFYEQEPHCSGKVVVCGHTIQGDLPSDIGHAICLDTCAYGGGWLTALDLDSGHLWQSNEKGQCRELELEDL</sequence>
<evidence type="ECO:0000259" key="1">
    <source>
        <dbReference type="Pfam" id="PF00149"/>
    </source>
</evidence>
<dbReference type="EMBL" id="JAENIO010000010">
    <property type="protein sequence ID" value="MBK1833545.1"/>
    <property type="molecule type" value="Genomic_DNA"/>
</dbReference>
<dbReference type="GO" id="GO:0005737">
    <property type="term" value="C:cytoplasm"/>
    <property type="evidence" value="ECO:0007669"/>
    <property type="project" value="TreeGrafter"/>
</dbReference>
<keyword evidence="3" id="KW-1185">Reference proteome</keyword>
<dbReference type="GO" id="GO:0008803">
    <property type="term" value="F:bis(5'-nucleosyl)-tetraphosphatase (symmetrical) activity"/>
    <property type="evidence" value="ECO:0007669"/>
    <property type="project" value="TreeGrafter"/>
</dbReference>
<dbReference type="RefSeq" id="WP_200390980.1">
    <property type="nucleotide sequence ID" value="NZ_JAENIO010000010.1"/>
</dbReference>
<proteinExistence type="predicted"/>
<dbReference type="Proteomes" id="UP000604083">
    <property type="component" value="Unassembled WGS sequence"/>
</dbReference>
<dbReference type="PANTHER" id="PTHR42850">
    <property type="entry name" value="METALLOPHOSPHOESTERASE"/>
    <property type="match status" value="1"/>
</dbReference>
<dbReference type="GO" id="GO:0016791">
    <property type="term" value="F:phosphatase activity"/>
    <property type="evidence" value="ECO:0007669"/>
    <property type="project" value="TreeGrafter"/>
</dbReference>
<dbReference type="CDD" id="cd00144">
    <property type="entry name" value="MPP_PPP_family"/>
    <property type="match status" value="1"/>
</dbReference>
<dbReference type="GO" id="GO:0110154">
    <property type="term" value="P:RNA decapping"/>
    <property type="evidence" value="ECO:0007669"/>
    <property type="project" value="TreeGrafter"/>
</dbReference>
<dbReference type="Gene3D" id="3.60.21.10">
    <property type="match status" value="1"/>
</dbReference>
<dbReference type="InterPro" id="IPR004843">
    <property type="entry name" value="Calcineurin-like_PHP"/>
</dbReference>
<name>A0A934RMJ4_9BACT</name>
<accession>A0A934RMJ4</accession>
<dbReference type="Pfam" id="PF00149">
    <property type="entry name" value="Metallophos"/>
    <property type="match status" value="1"/>
</dbReference>
<evidence type="ECO:0000313" key="2">
    <source>
        <dbReference type="EMBL" id="MBK1833545.1"/>
    </source>
</evidence>
<dbReference type="InterPro" id="IPR029052">
    <property type="entry name" value="Metallo-depent_PP-like"/>
</dbReference>
<evidence type="ECO:0000313" key="3">
    <source>
        <dbReference type="Proteomes" id="UP000604083"/>
    </source>
</evidence>
<gene>
    <name evidence="2" type="ORF">JIN78_05675</name>
</gene>
<dbReference type="SUPFAM" id="SSF56300">
    <property type="entry name" value="Metallo-dependent phosphatases"/>
    <property type="match status" value="1"/>
</dbReference>
<organism evidence="2 3">
    <name type="scientific">Roseibacillus ishigakijimensis</name>
    <dbReference type="NCBI Taxonomy" id="454146"/>
    <lineage>
        <taxon>Bacteria</taxon>
        <taxon>Pseudomonadati</taxon>
        <taxon>Verrucomicrobiota</taxon>
        <taxon>Verrucomicrobiia</taxon>
        <taxon>Verrucomicrobiales</taxon>
        <taxon>Verrucomicrobiaceae</taxon>
        <taxon>Roseibacillus</taxon>
    </lineage>
</organism>
<feature type="domain" description="Calcineurin-like phosphoesterase" evidence="1">
    <location>
        <begin position="30"/>
        <end position="194"/>
    </location>
</feature>
<dbReference type="AlphaFoldDB" id="A0A934RMJ4"/>
<comment type="caution">
    <text evidence="2">The sequence shown here is derived from an EMBL/GenBank/DDBJ whole genome shotgun (WGS) entry which is preliminary data.</text>
</comment>